<gene>
    <name evidence="1" type="ORF">KC207_01090</name>
</gene>
<keyword evidence="2" id="KW-1185">Reference proteome</keyword>
<dbReference type="Proteomes" id="UP000677016">
    <property type="component" value="Unassembled WGS sequence"/>
</dbReference>
<evidence type="ECO:0000313" key="1">
    <source>
        <dbReference type="EMBL" id="MBR7741886.1"/>
    </source>
</evidence>
<evidence type="ECO:0000313" key="2">
    <source>
        <dbReference type="Proteomes" id="UP000677016"/>
    </source>
</evidence>
<proteinExistence type="predicted"/>
<reference evidence="1" key="1">
    <citation type="submission" date="2021-04" db="EMBL/GenBank/DDBJ databases">
        <title>Phycicoccus avicenniae sp. nov., a novel endophytic actinomycetes isolated from branch of Avicennia mariana.</title>
        <authorList>
            <person name="Tuo L."/>
        </authorList>
    </citation>
    <scope>NUCLEOTIDE SEQUENCE</scope>
    <source>
        <strain evidence="1">BSK3Z-2</strain>
    </source>
</reference>
<protein>
    <submittedName>
        <fullName evidence="1">Uncharacterized protein</fullName>
    </submittedName>
</protein>
<comment type="caution">
    <text evidence="1">The sequence shown here is derived from an EMBL/GenBank/DDBJ whole genome shotgun (WGS) entry which is preliminary data.</text>
</comment>
<dbReference type="EMBL" id="JAGSNF010000001">
    <property type="protein sequence ID" value="MBR7741886.1"/>
    <property type="molecule type" value="Genomic_DNA"/>
</dbReference>
<dbReference type="RefSeq" id="WP_211601044.1">
    <property type="nucleotide sequence ID" value="NZ_JAGSNF010000001.1"/>
</dbReference>
<dbReference type="AlphaFoldDB" id="A0A941D580"/>
<organism evidence="1 2">
    <name type="scientific">Phycicoccus avicenniae</name>
    <dbReference type="NCBI Taxonomy" id="2828860"/>
    <lineage>
        <taxon>Bacteria</taxon>
        <taxon>Bacillati</taxon>
        <taxon>Actinomycetota</taxon>
        <taxon>Actinomycetes</taxon>
        <taxon>Micrococcales</taxon>
        <taxon>Intrasporangiaceae</taxon>
        <taxon>Phycicoccus</taxon>
    </lineage>
</organism>
<name>A0A941D580_9MICO</name>
<sequence>MPDDHELTDVDLQAEIDLVGALVLAAAHSDGPLTQDAIDELLGVVPAGPSPARGPAGTGSAD</sequence>
<accession>A0A941D580</accession>